<evidence type="ECO:0000256" key="1">
    <source>
        <dbReference type="SAM" id="MobiDB-lite"/>
    </source>
</evidence>
<sequence>MTPTDEVDYVDLDGDTQDLEDIHVIDDISPTSTNGQKRRNRASNSSDILPTKKIVAVKDVIADSITRMALSFEEFIRAHTKNLDPAEERNCEAQVFRCLHMEGEGSMLVKQESTYKSVFILARNARRNYQGHLFEVKIGQGSGDIMGAREGIPVPIDAQDRPPLLHPVTKFFDDEKSHTVFPYNSSLVAVTFNGPSKLYMMVTAPEPKPYLIRSTKLKPKARVFDTETKSFYKFKRPKSFGERANLIPAYGKLYHLGRCGLKEGPAFERYDPCNDCWEPLPHVPAELFRGLGMLTGTQSIWFIWGTWNFVVSALPSITVVVVVNLFGSPPSKLWTLKCGNHIKTLHSAVFDVDLTNYYIYYSFNPDCEDNEPKGEETKGPQEKRCKRKRDCTE</sequence>
<dbReference type="Proteomes" id="UP000250321">
    <property type="component" value="Unassembled WGS sequence"/>
</dbReference>
<keyword evidence="2" id="KW-0812">Transmembrane</keyword>
<organism evidence="3 4">
    <name type="scientific">Prunus yedoensis var. nudiflora</name>
    <dbReference type="NCBI Taxonomy" id="2094558"/>
    <lineage>
        <taxon>Eukaryota</taxon>
        <taxon>Viridiplantae</taxon>
        <taxon>Streptophyta</taxon>
        <taxon>Embryophyta</taxon>
        <taxon>Tracheophyta</taxon>
        <taxon>Spermatophyta</taxon>
        <taxon>Magnoliopsida</taxon>
        <taxon>eudicotyledons</taxon>
        <taxon>Gunneridae</taxon>
        <taxon>Pentapetalae</taxon>
        <taxon>rosids</taxon>
        <taxon>fabids</taxon>
        <taxon>Rosales</taxon>
        <taxon>Rosaceae</taxon>
        <taxon>Amygdaloideae</taxon>
        <taxon>Amygdaleae</taxon>
        <taxon>Prunus</taxon>
    </lineage>
</organism>
<feature type="transmembrane region" description="Helical" evidence="2">
    <location>
        <begin position="301"/>
        <end position="327"/>
    </location>
</feature>
<feature type="compositionally biased region" description="Basic and acidic residues" evidence="1">
    <location>
        <begin position="370"/>
        <end position="383"/>
    </location>
</feature>
<feature type="compositionally biased region" description="Basic residues" evidence="1">
    <location>
        <begin position="384"/>
        <end position="393"/>
    </location>
</feature>
<dbReference type="EMBL" id="PJQY01002670">
    <property type="protein sequence ID" value="PQP91731.1"/>
    <property type="molecule type" value="Genomic_DNA"/>
</dbReference>
<dbReference type="OrthoDB" id="10391934at2759"/>
<keyword evidence="2" id="KW-1133">Transmembrane helix</keyword>
<feature type="region of interest" description="Disordered" evidence="1">
    <location>
        <begin position="368"/>
        <end position="393"/>
    </location>
</feature>
<name>A0A314XEX7_PRUYE</name>
<gene>
    <name evidence="3" type="ORF">Pyn_16798</name>
</gene>
<dbReference type="AlphaFoldDB" id="A0A314XEX7"/>
<evidence type="ECO:0000313" key="3">
    <source>
        <dbReference type="EMBL" id="PQP91731.1"/>
    </source>
</evidence>
<proteinExistence type="predicted"/>
<reference evidence="3 4" key="1">
    <citation type="submission" date="2018-02" db="EMBL/GenBank/DDBJ databases">
        <title>Draft genome of wild Prunus yedoensis var. nudiflora.</title>
        <authorList>
            <person name="Baek S."/>
            <person name="Kim J.-H."/>
            <person name="Choi K."/>
            <person name="Kim G.-B."/>
            <person name="Cho A."/>
            <person name="Jang H."/>
            <person name="Shin C.-H."/>
            <person name="Yu H.-J."/>
            <person name="Mun J.-H."/>
        </authorList>
    </citation>
    <scope>NUCLEOTIDE SEQUENCE [LARGE SCALE GENOMIC DNA]</scope>
    <source>
        <strain evidence="4">cv. Jeju island</strain>
        <tissue evidence="3">Leaf</tissue>
    </source>
</reference>
<accession>A0A314XEX7</accession>
<evidence type="ECO:0000256" key="2">
    <source>
        <dbReference type="SAM" id="Phobius"/>
    </source>
</evidence>
<keyword evidence="2" id="KW-0472">Membrane</keyword>
<comment type="caution">
    <text evidence="3">The sequence shown here is derived from an EMBL/GenBank/DDBJ whole genome shotgun (WGS) entry which is preliminary data.</text>
</comment>
<evidence type="ECO:0000313" key="4">
    <source>
        <dbReference type="Proteomes" id="UP000250321"/>
    </source>
</evidence>
<protein>
    <submittedName>
        <fullName evidence="3">Uncharacterized protein</fullName>
    </submittedName>
</protein>
<keyword evidence="4" id="KW-1185">Reference proteome</keyword>